<dbReference type="KEGG" id="cdiv:CPM_1304"/>
<evidence type="ECO:0000259" key="2">
    <source>
        <dbReference type="PROSITE" id="PS51134"/>
    </source>
</evidence>
<dbReference type="InterPro" id="IPR013137">
    <property type="entry name" value="Znf_TFIIB"/>
</dbReference>
<dbReference type="EMBL" id="LT671858">
    <property type="protein sequence ID" value="SIM70062.1"/>
    <property type="molecule type" value="Genomic_DNA"/>
</dbReference>
<evidence type="ECO:0000313" key="3">
    <source>
        <dbReference type="EMBL" id="SIM70062.1"/>
    </source>
</evidence>
<sequence length="63" mass="7319">MNHVVCPMCGSENIFADSGLITGKYKCNECGYVGSLIYEFDDKDYELFKRQLERSKSREKFPK</sequence>
<organism evidence="3 6">
    <name type="scientific">Cuniculiplasma divulgatum</name>
    <dbReference type="NCBI Taxonomy" id="1673428"/>
    <lineage>
        <taxon>Archaea</taxon>
        <taxon>Methanobacteriati</taxon>
        <taxon>Thermoplasmatota</taxon>
        <taxon>Thermoplasmata</taxon>
        <taxon>Thermoplasmatales</taxon>
        <taxon>Cuniculiplasmataceae</taxon>
        <taxon>Cuniculiplasma</taxon>
    </lineage>
</organism>
<dbReference type="PROSITE" id="PS51134">
    <property type="entry name" value="ZF_TFIIB"/>
    <property type="match status" value="1"/>
</dbReference>
<dbReference type="Proteomes" id="UP000195607">
    <property type="component" value="Chromosome I"/>
</dbReference>
<accession>A0A1N5VA83</accession>
<dbReference type="Proteomes" id="UP000187822">
    <property type="component" value="Chromosome I"/>
</dbReference>
<proteinExistence type="predicted"/>
<feature type="domain" description="TFIIB-type" evidence="2">
    <location>
        <begin position="2"/>
        <end position="35"/>
    </location>
</feature>
<reference evidence="4" key="2">
    <citation type="submission" date="2016-06" db="EMBL/GenBank/DDBJ databases">
        <authorList>
            <person name="Olsen C.W."/>
            <person name="Carey S."/>
            <person name="Hinshaw L."/>
            <person name="Karasin A.I."/>
        </authorList>
    </citation>
    <scope>NUCLEOTIDE SEQUENCE [LARGE SCALE GENOMIC DNA]</scope>
    <source>
        <strain evidence="4">PM4</strain>
    </source>
</reference>
<keyword evidence="1" id="KW-0479">Metal-binding</keyword>
<dbReference type="GO" id="GO:0008270">
    <property type="term" value="F:zinc ion binding"/>
    <property type="evidence" value="ECO:0007669"/>
    <property type="project" value="UniProtKB-KW"/>
</dbReference>
<dbReference type="RefSeq" id="WP_021788980.1">
    <property type="nucleotide sequence ID" value="NZ_LT671858.1"/>
</dbReference>
<reference evidence="5" key="3">
    <citation type="submission" date="2016-06" db="EMBL/GenBank/DDBJ databases">
        <authorList>
            <person name="Toshchakov V.S."/>
        </authorList>
    </citation>
    <scope>NUCLEOTIDE SEQUENCE [LARGE SCALE GENOMIC DNA]</scope>
    <source>
        <strain>PM4 (JCM 30641</strain>
        <strain evidence="5">\VKM B-2940)</strain>
    </source>
</reference>
<evidence type="ECO:0000313" key="4">
    <source>
        <dbReference type="EMBL" id="SJK85105.1"/>
    </source>
</evidence>
<dbReference type="GeneID" id="41588552"/>
<gene>
    <name evidence="4" type="ORF">CPM_1304</name>
    <name evidence="3" type="ORF">CSP5_1305</name>
</gene>
<evidence type="ECO:0000256" key="1">
    <source>
        <dbReference type="PROSITE-ProRule" id="PRU00469"/>
    </source>
</evidence>
<keyword evidence="1" id="KW-0863">Zinc-finger</keyword>
<evidence type="ECO:0000313" key="6">
    <source>
        <dbReference type="Proteomes" id="UP000195607"/>
    </source>
</evidence>
<dbReference type="EMBL" id="LT719092">
    <property type="protein sequence ID" value="SJK85105.1"/>
    <property type="molecule type" value="Genomic_DNA"/>
</dbReference>
<dbReference type="Gene3D" id="2.20.25.10">
    <property type="match status" value="1"/>
</dbReference>
<dbReference type="AlphaFoldDB" id="A0A1N5VA83"/>
<protein>
    <submittedName>
        <fullName evidence="3">TFIIB-type zinc finger domain protein</fullName>
    </submittedName>
</protein>
<keyword evidence="5" id="KW-1185">Reference proteome</keyword>
<evidence type="ECO:0000313" key="5">
    <source>
        <dbReference type="Proteomes" id="UP000187822"/>
    </source>
</evidence>
<dbReference type="SUPFAM" id="SSF57783">
    <property type="entry name" value="Zinc beta-ribbon"/>
    <property type="match status" value="1"/>
</dbReference>
<dbReference type="OrthoDB" id="70849at2157"/>
<name>A0A1N5VA83_9ARCH</name>
<keyword evidence="1" id="KW-0862">Zinc</keyword>
<reference evidence="3 6" key="1">
    <citation type="submission" date="2016-04" db="EMBL/GenBank/DDBJ databases">
        <authorList>
            <person name="Evans L.H."/>
            <person name="Alamgir A."/>
            <person name="Owens N."/>
            <person name="Weber N.D."/>
            <person name="Virtaneva K."/>
            <person name="Barbian K."/>
            <person name="Babar A."/>
            <person name="Rosenke K."/>
        </authorList>
    </citation>
    <scope>NUCLEOTIDE SEQUENCE [LARGE SCALE GENOMIC DNA]</scope>
    <source>
        <strain evidence="3">S5</strain>
        <strain evidence="6">S5(T) (JCM 30642 \VKM B-2941)</strain>
    </source>
</reference>